<dbReference type="Proteomes" id="UP001055879">
    <property type="component" value="Linkage Group LG04"/>
</dbReference>
<reference evidence="2" key="1">
    <citation type="journal article" date="2022" name="Mol. Ecol. Resour.">
        <title>The genomes of chicory, endive, great burdock and yacon provide insights into Asteraceae palaeo-polyploidization history and plant inulin production.</title>
        <authorList>
            <person name="Fan W."/>
            <person name="Wang S."/>
            <person name="Wang H."/>
            <person name="Wang A."/>
            <person name="Jiang F."/>
            <person name="Liu H."/>
            <person name="Zhao H."/>
            <person name="Xu D."/>
            <person name="Zhang Y."/>
        </authorList>
    </citation>
    <scope>NUCLEOTIDE SEQUENCE [LARGE SCALE GENOMIC DNA]</scope>
    <source>
        <strain evidence="2">cv. Niubang</strain>
    </source>
</reference>
<gene>
    <name evidence="1" type="ORF">L6452_14623</name>
</gene>
<evidence type="ECO:0000313" key="2">
    <source>
        <dbReference type="Proteomes" id="UP001055879"/>
    </source>
</evidence>
<accession>A0ACB9CLL8</accession>
<name>A0ACB9CLL8_ARCLA</name>
<dbReference type="EMBL" id="CM042050">
    <property type="protein sequence ID" value="KAI3735135.1"/>
    <property type="molecule type" value="Genomic_DNA"/>
</dbReference>
<protein>
    <submittedName>
        <fullName evidence="1">Uncharacterized protein</fullName>
    </submittedName>
</protein>
<keyword evidence="2" id="KW-1185">Reference proteome</keyword>
<organism evidence="1 2">
    <name type="scientific">Arctium lappa</name>
    <name type="common">Greater burdock</name>
    <name type="synonym">Lappa major</name>
    <dbReference type="NCBI Taxonomy" id="4217"/>
    <lineage>
        <taxon>Eukaryota</taxon>
        <taxon>Viridiplantae</taxon>
        <taxon>Streptophyta</taxon>
        <taxon>Embryophyta</taxon>
        <taxon>Tracheophyta</taxon>
        <taxon>Spermatophyta</taxon>
        <taxon>Magnoliopsida</taxon>
        <taxon>eudicotyledons</taxon>
        <taxon>Gunneridae</taxon>
        <taxon>Pentapetalae</taxon>
        <taxon>asterids</taxon>
        <taxon>campanulids</taxon>
        <taxon>Asterales</taxon>
        <taxon>Asteraceae</taxon>
        <taxon>Carduoideae</taxon>
        <taxon>Cardueae</taxon>
        <taxon>Arctiinae</taxon>
        <taxon>Arctium</taxon>
    </lineage>
</organism>
<reference evidence="1 2" key="2">
    <citation type="journal article" date="2022" name="Mol. Ecol. Resour.">
        <title>The genomes of chicory, endive, great burdock and yacon provide insights into Asteraceae paleo-polyploidization history and plant inulin production.</title>
        <authorList>
            <person name="Fan W."/>
            <person name="Wang S."/>
            <person name="Wang H."/>
            <person name="Wang A."/>
            <person name="Jiang F."/>
            <person name="Liu H."/>
            <person name="Zhao H."/>
            <person name="Xu D."/>
            <person name="Zhang Y."/>
        </authorList>
    </citation>
    <scope>NUCLEOTIDE SEQUENCE [LARGE SCALE GENOMIC DNA]</scope>
    <source>
        <strain evidence="2">cv. Niubang</strain>
    </source>
</reference>
<sequence length="187" mass="20750">MLGNFLFWLWVWHSSIPFLASLGSIRVEHSCGARKLAHTQWLIKKVSDDKAMETKASNAIDFEQMEEATHLESETDTVMSEIPVEHVPCNSDVRHCDDSAHGHESESLKDVGVDQLVEPELGIDKNVGKIRFDLNLQPAADMQTMDDDDDGSVSNDCKNPFEPSESRAHDSKSCAAQPLVLVCLTSI</sequence>
<comment type="caution">
    <text evidence="1">The sequence shown here is derived from an EMBL/GenBank/DDBJ whole genome shotgun (WGS) entry which is preliminary data.</text>
</comment>
<proteinExistence type="predicted"/>
<evidence type="ECO:0000313" key="1">
    <source>
        <dbReference type="EMBL" id="KAI3735135.1"/>
    </source>
</evidence>